<dbReference type="InterPro" id="IPR000873">
    <property type="entry name" value="AMP-dep_synth/lig_dom"/>
</dbReference>
<reference evidence="5" key="1">
    <citation type="submission" date="2022-07" db="EMBL/GenBank/DDBJ databases">
        <title>Phylogenomic reconstructions and comparative analyses of Kickxellomycotina fungi.</title>
        <authorList>
            <person name="Reynolds N.K."/>
            <person name="Stajich J.E."/>
            <person name="Barry K."/>
            <person name="Grigoriev I.V."/>
            <person name="Crous P."/>
            <person name="Smith M.E."/>
        </authorList>
    </citation>
    <scope>NUCLEOTIDE SEQUENCE</scope>
    <source>
        <strain evidence="5">BCRC 34489</strain>
    </source>
</reference>
<dbReference type="InterPro" id="IPR025110">
    <property type="entry name" value="AMP-bd_C"/>
</dbReference>
<dbReference type="Gene3D" id="3.40.50.12780">
    <property type="entry name" value="N-terminal domain of ligase-like"/>
    <property type="match status" value="1"/>
</dbReference>
<dbReference type="AlphaFoldDB" id="A0A9W8H6T9"/>
<dbReference type="CDD" id="cd05911">
    <property type="entry name" value="Firefly_Luc_like"/>
    <property type="match status" value="1"/>
</dbReference>
<accession>A0A9W8H6T9</accession>
<feature type="domain" description="AMP-dependent synthetase/ligase" evidence="3">
    <location>
        <begin position="29"/>
        <end position="404"/>
    </location>
</feature>
<keyword evidence="2 5" id="KW-0436">Ligase</keyword>
<dbReference type="Gene3D" id="3.30.300.30">
    <property type="match status" value="1"/>
</dbReference>
<dbReference type="PANTHER" id="PTHR24096:SF149">
    <property type="entry name" value="AMP-BINDING DOMAIN-CONTAINING PROTEIN-RELATED"/>
    <property type="match status" value="1"/>
</dbReference>
<dbReference type="OrthoDB" id="10253115at2759"/>
<evidence type="ECO:0000259" key="4">
    <source>
        <dbReference type="Pfam" id="PF13193"/>
    </source>
</evidence>
<dbReference type="Pfam" id="PF00501">
    <property type="entry name" value="AMP-binding"/>
    <property type="match status" value="1"/>
</dbReference>
<protein>
    <submittedName>
        <fullName evidence="5">4-coumarate--CoA ligase</fullName>
    </submittedName>
</protein>
<evidence type="ECO:0000313" key="6">
    <source>
        <dbReference type="Proteomes" id="UP001140172"/>
    </source>
</evidence>
<feature type="domain" description="AMP-binding enzyme C-terminal" evidence="4">
    <location>
        <begin position="455"/>
        <end position="532"/>
    </location>
</feature>
<dbReference type="Pfam" id="PF13193">
    <property type="entry name" value="AMP-binding_C"/>
    <property type="match status" value="1"/>
</dbReference>
<evidence type="ECO:0000313" key="5">
    <source>
        <dbReference type="EMBL" id="KAJ2779855.1"/>
    </source>
</evidence>
<dbReference type="EMBL" id="JANBUM010000277">
    <property type="protein sequence ID" value="KAJ2779855.1"/>
    <property type="molecule type" value="Genomic_DNA"/>
</dbReference>
<organism evidence="5 6">
    <name type="scientific">Coemansia interrupta</name>
    <dbReference type="NCBI Taxonomy" id="1126814"/>
    <lineage>
        <taxon>Eukaryota</taxon>
        <taxon>Fungi</taxon>
        <taxon>Fungi incertae sedis</taxon>
        <taxon>Zoopagomycota</taxon>
        <taxon>Kickxellomycotina</taxon>
        <taxon>Kickxellomycetes</taxon>
        <taxon>Kickxellales</taxon>
        <taxon>Kickxellaceae</taxon>
        <taxon>Coemansia</taxon>
    </lineage>
</organism>
<dbReference type="PANTHER" id="PTHR24096">
    <property type="entry name" value="LONG-CHAIN-FATTY-ACID--COA LIGASE"/>
    <property type="match status" value="1"/>
</dbReference>
<dbReference type="InterPro" id="IPR042099">
    <property type="entry name" value="ANL_N_sf"/>
</dbReference>
<dbReference type="SUPFAM" id="SSF56801">
    <property type="entry name" value="Acetyl-CoA synthetase-like"/>
    <property type="match status" value="1"/>
</dbReference>
<dbReference type="InterPro" id="IPR020845">
    <property type="entry name" value="AMP-binding_CS"/>
</dbReference>
<dbReference type="PROSITE" id="PS00455">
    <property type="entry name" value="AMP_BINDING"/>
    <property type="match status" value="1"/>
</dbReference>
<evidence type="ECO:0000256" key="1">
    <source>
        <dbReference type="ARBA" id="ARBA00006432"/>
    </source>
</evidence>
<name>A0A9W8H6T9_9FUNG</name>
<gene>
    <name evidence="5" type="primary">4CL</name>
    <name evidence="5" type="ORF">GGI15_003740</name>
</gene>
<evidence type="ECO:0000259" key="3">
    <source>
        <dbReference type="Pfam" id="PF00501"/>
    </source>
</evidence>
<evidence type="ECO:0000256" key="2">
    <source>
        <dbReference type="ARBA" id="ARBA00022598"/>
    </source>
</evidence>
<comment type="caution">
    <text evidence="5">The sequence shown here is derived from an EMBL/GenBank/DDBJ whole genome shotgun (WGS) entry which is preliminary data.</text>
</comment>
<dbReference type="InterPro" id="IPR045851">
    <property type="entry name" value="AMP-bd_C_sf"/>
</dbReference>
<keyword evidence="6" id="KW-1185">Reference proteome</keyword>
<proteinExistence type="inferred from homology"/>
<dbReference type="Proteomes" id="UP001140172">
    <property type="component" value="Unassembled WGS sequence"/>
</dbReference>
<dbReference type="GO" id="GO:0016405">
    <property type="term" value="F:CoA-ligase activity"/>
    <property type="evidence" value="ECO:0007669"/>
    <property type="project" value="TreeGrafter"/>
</dbReference>
<sequence length="550" mass="59909">MIFESFLPPADIPAVDVPTFYVNVSKSNLEHPDSIAYYDVSTEKSLSFTQLYAMYRQIGSGLVNRLNIQSGDVVAIFSSNSIYYAAAFLGIISAGAVCCTVSSVFKEGELEYQMADCKAKALFVGPKQASVARNAMNKGLLTIPEDNIVVLDDDDAQGFPSLTKILSNMPFTPVVFNDKQRAESTLAVIVYSSGTTGLPKGVMLSHRNIIAYTVLSATMFEHIQSLDGKKKSEERNQRSLSILPFAHIYGLTSFITNSVAGAKTQYIMNDFSVEKFLGAIQKHRIQTASVVPSVLNQMVKHKDITRYDLSLLMLLGSGGAPLPDGTHGEINKRFPVRTGNGYGMSETCSGVCLMGDYKFIAGSVGFLYPGIQAKIVDPDSGRALGAGERGELCLRGPTIMMGYLDRPEETAKTIDADGFLHTGDIAYIAKTGHIFITDRIKELIKYKGLQVPAAELESILIKHDMVSDAAVVGVHDPARNTEVPKAYVVAECPSDKLARDLAEWVASHAADHKRLRGGVEFIDAIPRNPSGKILHRELRAKHNARRGSKM</sequence>
<comment type="similarity">
    <text evidence="1">Belongs to the ATP-dependent AMP-binding enzyme family.</text>
</comment>